<protein>
    <recommendedName>
        <fullName evidence="1">Serine aminopeptidase S33 domain-containing protein</fullName>
    </recommendedName>
</protein>
<name>A0A9P6QID3_9FUNG</name>
<sequence length="290" mass="31835">MPNVTEQWITAADGHEIYTRTWEADQPVASLVFVHGLGEHVNRYHHVFEQFAKANIQVSAFDQRGFGQTGKKGKALGNTGGYAKAIPDITAALERAKIEGLPLFLMGHSYGGSLVLNYDVQGPKRHELAGVIASAPLILPSPPTRPNAVTVGAAKIFSRLLPSLQVPVKLDSGLISRDASEVTKYNADPLVHPYMTVLGSHDMLTNAKALLTNRFQQVCADVPILIMHGSGDGLTCPKASKEFFDKLTQVGDKEYVTFDGWYHELHNEDGRQQVIEKYVQWILAHVSPRA</sequence>
<organism evidence="2 3">
    <name type="scientific">Actinomortierella ambigua</name>
    <dbReference type="NCBI Taxonomy" id="1343610"/>
    <lineage>
        <taxon>Eukaryota</taxon>
        <taxon>Fungi</taxon>
        <taxon>Fungi incertae sedis</taxon>
        <taxon>Mucoromycota</taxon>
        <taxon>Mortierellomycotina</taxon>
        <taxon>Mortierellomycetes</taxon>
        <taxon>Mortierellales</taxon>
        <taxon>Mortierellaceae</taxon>
        <taxon>Actinomortierella</taxon>
    </lineage>
</organism>
<dbReference type="OrthoDB" id="10249433at2759"/>
<dbReference type="EMBL" id="JAAAJB010000020">
    <property type="protein sequence ID" value="KAG0269688.1"/>
    <property type="molecule type" value="Genomic_DNA"/>
</dbReference>
<gene>
    <name evidence="2" type="ORF">DFQ27_002652</name>
</gene>
<keyword evidence="3" id="KW-1185">Reference proteome</keyword>
<feature type="domain" description="Serine aminopeptidase S33" evidence="1">
    <location>
        <begin position="26"/>
        <end position="269"/>
    </location>
</feature>
<evidence type="ECO:0000313" key="2">
    <source>
        <dbReference type="EMBL" id="KAG0269688.1"/>
    </source>
</evidence>
<dbReference type="PRINTS" id="PR00111">
    <property type="entry name" value="ABHYDROLASE"/>
</dbReference>
<dbReference type="Gene3D" id="3.40.50.1820">
    <property type="entry name" value="alpha/beta hydrolase"/>
    <property type="match status" value="1"/>
</dbReference>
<dbReference type="SUPFAM" id="SSF53474">
    <property type="entry name" value="alpha/beta-Hydrolases"/>
    <property type="match status" value="1"/>
</dbReference>
<dbReference type="InterPro" id="IPR000073">
    <property type="entry name" value="AB_hydrolase_1"/>
</dbReference>
<dbReference type="InterPro" id="IPR051044">
    <property type="entry name" value="MAG_DAG_Lipase"/>
</dbReference>
<dbReference type="InterPro" id="IPR029058">
    <property type="entry name" value="AB_hydrolase_fold"/>
</dbReference>
<dbReference type="AlphaFoldDB" id="A0A9P6QID3"/>
<proteinExistence type="predicted"/>
<dbReference type="PANTHER" id="PTHR11614">
    <property type="entry name" value="PHOSPHOLIPASE-RELATED"/>
    <property type="match status" value="1"/>
</dbReference>
<reference evidence="2" key="1">
    <citation type="journal article" date="2020" name="Fungal Divers.">
        <title>Resolving the Mortierellaceae phylogeny through synthesis of multi-gene phylogenetics and phylogenomics.</title>
        <authorList>
            <person name="Vandepol N."/>
            <person name="Liber J."/>
            <person name="Desiro A."/>
            <person name="Na H."/>
            <person name="Kennedy M."/>
            <person name="Barry K."/>
            <person name="Grigoriev I.V."/>
            <person name="Miller A.N."/>
            <person name="O'Donnell K."/>
            <person name="Stajich J.E."/>
            <person name="Bonito G."/>
        </authorList>
    </citation>
    <scope>NUCLEOTIDE SEQUENCE</scope>
    <source>
        <strain evidence="2">BC1065</strain>
    </source>
</reference>
<dbReference type="InterPro" id="IPR022742">
    <property type="entry name" value="Hydrolase_4"/>
</dbReference>
<comment type="caution">
    <text evidence="2">The sequence shown here is derived from an EMBL/GenBank/DDBJ whole genome shotgun (WGS) entry which is preliminary data.</text>
</comment>
<accession>A0A9P6QID3</accession>
<dbReference type="Pfam" id="PF12146">
    <property type="entry name" value="Hydrolase_4"/>
    <property type="match status" value="1"/>
</dbReference>
<evidence type="ECO:0000259" key="1">
    <source>
        <dbReference type="Pfam" id="PF12146"/>
    </source>
</evidence>
<dbReference type="Proteomes" id="UP000807716">
    <property type="component" value="Unassembled WGS sequence"/>
</dbReference>
<evidence type="ECO:0000313" key="3">
    <source>
        <dbReference type="Proteomes" id="UP000807716"/>
    </source>
</evidence>